<accession>A0A7J7FM97</accession>
<gene>
    <name evidence="2" type="ORF">HPG69_019204</name>
</gene>
<evidence type="ECO:0000313" key="2">
    <source>
        <dbReference type="EMBL" id="KAF5929183.1"/>
    </source>
</evidence>
<feature type="region of interest" description="Disordered" evidence="1">
    <location>
        <begin position="1"/>
        <end position="113"/>
    </location>
</feature>
<feature type="compositionally biased region" description="Basic and acidic residues" evidence="1">
    <location>
        <begin position="100"/>
        <end position="113"/>
    </location>
</feature>
<dbReference type="AlphaFoldDB" id="A0A7J7FM97"/>
<evidence type="ECO:0000313" key="3">
    <source>
        <dbReference type="Proteomes" id="UP000551758"/>
    </source>
</evidence>
<reference evidence="2 3" key="1">
    <citation type="journal article" date="2020" name="Mol. Biol. Evol.">
        <title>Interspecific Gene Flow and the Evolution of Specialization in Black and White Rhinoceros.</title>
        <authorList>
            <person name="Moodley Y."/>
            <person name="Westbury M.V."/>
            <person name="Russo I.M."/>
            <person name="Gopalakrishnan S."/>
            <person name="Rakotoarivelo A."/>
            <person name="Olsen R.A."/>
            <person name="Prost S."/>
            <person name="Tunstall T."/>
            <person name="Ryder O.A."/>
            <person name="Dalen L."/>
            <person name="Bruford M.W."/>
        </authorList>
    </citation>
    <scope>NUCLEOTIDE SEQUENCE [LARGE SCALE GENOMIC DNA]</scope>
    <source>
        <strain evidence="2">SBR-YM</strain>
        <tissue evidence="2">Skin</tissue>
    </source>
</reference>
<protein>
    <submittedName>
        <fullName evidence="2">Uncharacterized protein</fullName>
    </submittedName>
</protein>
<comment type="caution">
    <text evidence="2">The sequence shown here is derived from an EMBL/GenBank/DDBJ whole genome shotgun (WGS) entry which is preliminary data.</text>
</comment>
<evidence type="ECO:0000256" key="1">
    <source>
        <dbReference type="SAM" id="MobiDB-lite"/>
    </source>
</evidence>
<dbReference type="EMBL" id="JACDTQ010000127">
    <property type="protein sequence ID" value="KAF5929183.1"/>
    <property type="molecule type" value="Genomic_DNA"/>
</dbReference>
<organism evidence="2 3">
    <name type="scientific">Diceros bicornis minor</name>
    <name type="common">South-central black rhinoceros</name>
    <dbReference type="NCBI Taxonomy" id="77932"/>
    <lineage>
        <taxon>Eukaryota</taxon>
        <taxon>Metazoa</taxon>
        <taxon>Chordata</taxon>
        <taxon>Craniata</taxon>
        <taxon>Vertebrata</taxon>
        <taxon>Euteleostomi</taxon>
        <taxon>Mammalia</taxon>
        <taxon>Eutheria</taxon>
        <taxon>Laurasiatheria</taxon>
        <taxon>Perissodactyla</taxon>
        <taxon>Rhinocerotidae</taxon>
        <taxon>Diceros</taxon>
    </lineage>
</organism>
<proteinExistence type="predicted"/>
<dbReference type="Proteomes" id="UP000551758">
    <property type="component" value="Unassembled WGS sequence"/>
</dbReference>
<keyword evidence="3" id="KW-1185">Reference proteome</keyword>
<sequence length="113" mass="12160">MGRSGTSSGDCAPGHGRGPETEGTCQSQDPEASVRKRPTYRRPELHGKPFLGPLQVSWEGRPEIPSAEGPRRRETQAGKGGDHPDPEQAPRGGLGLPGSPRKERMCIHSLEKT</sequence>
<feature type="non-terminal residue" evidence="2">
    <location>
        <position position="113"/>
    </location>
</feature>
<feature type="compositionally biased region" description="Basic and acidic residues" evidence="1">
    <location>
        <begin position="69"/>
        <end position="88"/>
    </location>
</feature>
<name>A0A7J7FM97_DICBM</name>